<dbReference type="KEGG" id="amh:I633_14515"/>
<evidence type="ECO:0008006" key="7">
    <source>
        <dbReference type="Google" id="ProtNLM"/>
    </source>
</evidence>
<dbReference type="Proteomes" id="UP000014909">
    <property type="component" value="Chromosome"/>
</dbReference>
<name>S5APB2_9ALTE</name>
<dbReference type="HOGENOM" id="CLU_007251_0_2_6"/>
<evidence type="ECO:0000256" key="4">
    <source>
        <dbReference type="SAM" id="Coils"/>
    </source>
</evidence>
<dbReference type="PATRIC" id="fig|1300253.3.peg.3029"/>
<feature type="repeat" description="TPR" evidence="3">
    <location>
        <begin position="61"/>
        <end position="94"/>
    </location>
</feature>
<dbReference type="EMBL" id="CP004846">
    <property type="protein sequence ID" value="AGP78703.1"/>
    <property type="molecule type" value="Genomic_DNA"/>
</dbReference>
<dbReference type="Pfam" id="PF13432">
    <property type="entry name" value="TPR_16"/>
    <property type="match status" value="1"/>
</dbReference>
<dbReference type="Gene3D" id="1.25.40.10">
    <property type="entry name" value="Tetratricopeptide repeat domain"/>
    <property type="match status" value="4"/>
</dbReference>
<feature type="coiled-coil region" evidence="4">
    <location>
        <begin position="24"/>
        <end position="51"/>
    </location>
</feature>
<evidence type="ECO:0000313" key="6">
    <source>
        <dbReference type="Proteomes" id="UP000014909"/>
    </source>
</evidence>
<dbReference type="InterPro" id="IPR051012">
    <property type="entry name" value="CellSynth/LPSAsmb/PSIAsmb"/>
</dbReference>
<accession>S5APB2</accession>
<dbReference type="AlphaFoldDB" id="S5APB2"/>
<dbReference type="InterPro" id="IPR019734">
    <property type="entry name" value="TPR_rpt"/>
</dbReference>
<evidence type="ECO:0000256" key="3">
    <source>
        <dbReference type="PROSITE-ProRule" id="PRU00339"/>
    </source>
</evidence>
<keyword evidence="2 3" id="KW-0802">TPR repeat</keyword>
<dbReference type="PROSITE" id="PS50005">
    <property type="entry name" value="TPR"/>
    <property type="match status" value="1"/>
</dbReference>
<sequence length="904" mass="100085">MSPFRLSVLSAVVAGTLSISGCSSETSEEQLKQAQQAIEQGEYKKAELIAKNVLLDSGTSSAASLQLGTAYYFQGEFESALKEFEKVKNADDIDGTTVRYWLQSLLFTDSLQQINNVLSSHESKLPKDLAYYYAGKAGREADISDSTPDSKGFFKVAECISAAKRGTTTTVDCIESAKDGDDNEYFYELATYSMYEGRHEVFLSAVATLAGAFPQSAMFQILNADALVRNKQFEKAESKITPLLKKYPDQGFLNYLRSVVSFEKQDFESSKSFAEKAIQNGVDNARARLIAAISAYNLEAFEQAYNHFESIAGVLSKDSPEYRIYSSTLLALGYKEKAISALEEMNNVSLSDLPLYTSAAKALSSTNKSDEALSVLKRFDNLVDGETDTFVELNINKLALDDLNALVNLESLDEVRSSDSVKTALASFYLSRNEFNKAAKVADDLAQSEGGLYTSKVIEALIALKQGAPDVSETFSLLFEFDENSLPALFYFIDENIKTKQYKQALAFSERLQKQIPGSVLAVTTHIKVLSSMQRDEELIAFLKRTYQEDERNVNIASLYASELFNQGHASEAKRVLSNFSVDSAAIPIFWLTLIKAESVLGNNETAKKLAKKWVSIVPDYKPAVLLASNLLEADGDYSESIRVLRKAQLAFPSDSDIRLLIASNLLSIDDIRGAKKIISSLPSLSKSGLPYNLLAGRLALADEKFDEAQKNLELYFNEYKTYDSLMLLLQAYRGQKAIGKATEACEDYINANGVDPRVSLYAAELYIKTDHNKAIMHYERLLRNGADSAMVLNNLAWLHHVNSRNDRALEYAERAVKIEGENPDYLDTLGMIQLRMGSVADAESILNKAHSLASTNLTILLHYAEALVLSGKVKRAENLLSSFTGRSSELDQEIKRILESKRG</sequence>
<dbReference type="SUPFAM" id="SSF48452">
    <property type="entry name" value="TPR-like"/>
    <property type="match status" value="4"/>
</dbReference>
<dbReference type="PANTHER" id="PTHR45586:SF1">
    <property type="entry name" value="LIPOPOLYSACCHARIDE ASSEMBLY PROTEIN B"/>
    <property type="match status" value="1"/>
</dbReference>
<reference evidence="5 6" key="1">
    <citation type="journal article" date="2013" name="Genome Biol. Evol.">
        <title>Genomic Diversity of "Deep Ecotype" Alteromonas macleodii Isolates: Evidence for Pan-Mediterranean Clonal Frames.</title>
        <authorList>
            <person name="Lopez-Perez M."/>
            <person name="Gonzaga A."/>
            <person name="Rodriguez-Valera F."/>
        </authorList>
    </citation>
    <scope>NUCLEOTIDE SEQUENCE [LARGE SCALE GENOMIC DNA]</scope>
    <source>
        <strain evidence="6">'English Channel 615'</strain>
    </source>
</reference>
<organism evidence="5 6">
    <name type="scientific">Alteromonas mediterranea 615</name>
    <dbReference type="NCBI Taxonomy" id="1300253"/>
    <lineage>
        <taxon>Bacteria</taxon>
        <taxon>Pseudomonadati</taxon>
        <taxon>Pseudomonadota</taxon>
        <taxon>Gammaproteobacteria</taxon>
        <taxon>Alteromonadales</taxon>
        <taxon>Alteromonadaceae</taxon>
        <taxon>Alteromonas/Salinimonas group</taxon>
        <taxon>Alteromonas</taxon>
    </lineage>
</organism>
<dbReference type="PANTHER" id="PTHR45586">
    <property type="entry name" value="TPR REPEAT-CONTAINING PROTEIN PA4667"/>
    <property type="match status" value="1"/>
</dbReference>
<proteinExistence type="predicted"/>
<evidence type="ECO:0000256" key="2">
    <source>
        <dbReference type="ARBA" id="ARBA00022803"/>
    </source>
</evidence>
<dbReference type="PROSITE" id="PS51257">
    <property type="entry name" value="PROKAR_LIPOPROTEIN"/>
    <property type="match status" value="1"/>
</dbReference>
<evidence type="ECO:0000256" key="1">
    <source>
        <dbReference type="ARBA" id="ARBA00022737"/>
    </source>
</evidence>
<dbReference type="InterPro" id="IPR011990">
    <property type="entry name" value="TPR-like_helical_dom_sf"/>
</dbReference>
<evidence type="ECO:0000313" key="5">
    <source>
        <dbReference type="EMBL" id="AGP78703.1"/>
    </source>
</evidence>
<keyword evidence="4" id="KW-0175">Coiled coil</keyword>
<keyword evidence="1" id="KW-0677">Repeat</keyword>
<dbReference type="BioCyc" id="AMAC1300253:G12YX-2335-MONOMER"/>
<gene>
    <name evidence="5" type="ORF">I633_14515</name>
</gene>
<dbReference type="SMART" id="SM00028">
    <property type="entry name" value="TPR"/>
    <property type="match status" value="4"/>
</dbReference>
<protein>
    <recommendedName>
        <fullName evidence="7">TPR domain-containing protein</fullName>
    </recommendedName>
</protein>